<organism evidence="2 3">
    <name type="scientific">Trapa incisa</name>
    <dbReference type="NCBI Taxonomy" id="236973"/>
    <lineage>
        <taxon>Eukaryota</taxon>
        <taxon>Viridiplantae</taxon>
        <taxon>Streptophyta</taxon>
        <taxon>Embryophyta</taxon>
        <taxon>Tracheophyta</taxon>
        <taxon>Spermatophyta</taxon>
        <taxon>Magnoliopsida</taxon>
        <taxon>eudicotyledons</taxon>
        <taxon>Gunneridae</taxon>
        <taxon>Pentapetalae</taxon>
        <taxon>rosids</taxon>
        <taxon>malvids</taxon>
        <taxon>Myrtales</taxon>
        <taxon>Lythraceae</taxon>
        <taxon>Trapa</taxon>
    </lineage>
</organism>
<comment type="caution">
    <text evidence="2">The sequence shown here is derived from an EMBL/GenBank/DDBJ whole genome shotgun (WGS) entry which is preliminary data.</text>
</comment>
<dbReference type="AlphaFoldDB" id="A0AAN7KTV8"/>
<evidence type="ECO:0000313" key="2">
    <source>
        <dbReference type="EMBL" id="KAK4772946.1"/>
    </source>
</evidence>
<evidence type="ECO:0000313" key="3">
    <source>
        <dbReference type="Proteomes" id="UP001345219"/>
    </source>
</evidence>
<proteinExistence type="predicted"/>
<keyword evidence="1" id="KW-0472">Membrane</keyword>
<keyword evidence="1" id="KW-0812">Transmembrane</keyword>
<reference evidence="2 3" key="1">
    <citation type="journal article" date="2023" name="Hortic Res">
        <title>Pangenome of water caltrop reveals structural variations and asymmetric subgenome divergence after allopolyploidization.</title>
        <authorList>
            <person name="Zhang X."/>
            <person name="Chen Y."/>
            <person name="Wang L."/>
            <person name="Yuan Y."/>
            <person name="Fang M."/>
            <person name="Shi L."/>
            <person name="Lu R."/>
            <person name="Comes H.P."/>
            <person name="Ma Y."/>
            <person name="Chen Y."/>
            <person name="Huang G."/>
            <person name="Zhou Y."/>
            <person name="Zheng Z."/>
            <person name="Qiu Y."/>
        </authorList>
    </citation>
    <scope>NUCLEOTIDE SEQUENCE [LARGE SCALE GENOMIC DNA]</scope>
    <source>
        <tissue evidence="2">Roots</tissue>
    </source>
</reference>
<dbReference type="EMBL" id="JAXIOK010000004">
    <property type="protein sequence ID" value="KAK4772946.1"/>
    <property type="molecule type" value="Genomic_DNA"/>
</dbReference>
<protein>
    <submittedName>
        <fullName evidence="2">Uncharacterized protein</fullName>
    </submittedName>
</protein>
<keyword evidence="1" id="KW-1133">Transmembrane helix</keyword>
<sequence>MAKFGNWLLQFLIDSALHTCLIPRDSSFLLPRAQKKHDDGDCHLQHGYPTYRQKIVRQNADAKGRHKPMRLYINESPLGPQLLYHATTELMPQATPGMRIPGGRSSSSVFSMCLVCSAAVLSGCYFNRYKSIGKMMC</sequence>
<gene>
    <name evidence="2" type="ORF">SAY87_027965</name>
</gene>
<evidence type="ECO:0000256" key="1">
    <source>
        <dbReference type="SAM" id="Phobius"/>
    </source>
</evidence>
<name>A0AAN7KTV8_9MYRT</name>
<feature type="transmembrane region" description="Helical" evidence="1">
    <location>
        <begin position="108"/>
        <end position="126"/>
    </location>
</feature>
<accession>A0AAN7KTV8</accession>
<keyword evidence="3" id="KW-1185">Reference proteome</keyword>
<dbReference type="Proteomes" id="UP001345219">
    <property type="component" value="Chromosome 22"/>
</dbReference>